<accession>A0A0H2RWK9</accession>
<dbReference type="PRINTS" id="PR00463">
    <property type="entry name" value="EP450I"/>
</dbReference>
<dbReference type="PANTHER" id="PTHR24305">
    <property type="entry name" value="CYTOCHROME P450"/>
    <property type="match status" value="1"/>
</dbReference>
<evidence type="ECO:0000256" key="1">
    <source>
        <dbReference type="ARBA" id="ARBA00001971"/>
    </source>
</evidence>
<dbReference type="InterPro" id="IPR050121">
    <property type="entry name" value="Cytochrome_P450_monoxygenase"/>
</dbReference>
<keyword evidence="6 10" id="KW-0560">Oxidoreductase</keyword>
<dbReference type="Gene3D" id="1.10.630.10">
    <property type="entry name" value="Cytochrome P450"/>
    <property type="match status" value="1"/>
</dbReference>
<dbReference type="PRINTS" id="PR00385">
    <property type="entry name" value="P450"/>
</dbReference>
<comment type="cofactor">
    <cofactor evidence="1 9">
        <name>heme</name>
        <dbReference type="ChEBI" id="CHEBI:30413"/>
    </cofactor>
</comment>
<dbReference type="Proteomes" id="UP000053477">
    <property type="component" value="Unassembled WGS sequence"/>
</dbReference>
<dbReference type="GO" id="GO:0016705">
    <property type="term" value="F:oxidoreductase activity, acting on paired donors, with incorporation or reduction of molecular oxygen"/>
    <property type="evidence" value="ECO:0007669"/>
    <property type="project" value="InterPro"/>
</dbReference>
<evidence type="ECO:0000256" key="4">
    <source>
        <dbReference type="ARBA" id="ARBA00022617"/>
    </source>
</evidence>
<dbReference type="InParanoid" id="A0A0H2RWK9"/>
<sequence length="535" mass="58876">MNDTASVVLLGATTSWLLYKLARALHARSKAVKLKGPKATSWLFGLTRETSFQADDFGGLAYETWAKEYGSVYNAPGAFGSRRFILFDPKAISYFYSRETWTFVQSSFAKKAIASIAGRNLLSAEGESHKRQRRALAPAFTAASLRSLTPVFFDSAYKAKAAWDSIIEGSNTPSEAVIDVQKWMNCVSFDTIGAAGFGHEFGSLEGHQSDVKDVFELFGVSPPQGLSLILPLLAPVLPLLQMIPNERKRLNRRLNDAMAAISAVLLQRSRKEKELGASELGRTMMGTLSKAENPDAQFMLTEDEVTSQMKLLLLAGYETTAISLTWALIELALHPDKQERLRAELAPFTSKDPTYDQLTNSLPYLDSILREVLRTHPPVPALARVAGVDEVVPLSAPITSESGQLLDSVPVPKGSIVVIPIRAINRSTEIWGDNAKEFVPERWLEAENGLTPGAKQIQGYHHLLTFSDGPRICLGRGFAVSEFKSVLSVLIRNFSFEMVDGPKTGIENVMTILPRPRVKGQSGYAMPMRVRRLEG</sequence>
<dbReference type="InterPro" id="IPR002401">
    <property type="entry name" value="Cyt_P450_E_grp-I"/>
</dbReference>
<comment type="similarity">
    <text evidence="3 10">Belongs to the cytochrome P450 family.</text>
</comment>
<name>A0A0H2RWK9_9AGAM</name>
<dbReference type="EMBL" id="KQ085953">
    <property type="protein sequence ID" value="KLO13823.1"/>
    <property type="molecule type" value="Genomic_DNA"/>
</dbReference>
<evidence type="ECO:0000256" key="7">
    <source>
        <dbReference type="ARBA" id="ARBA00023004"/>
    </source>
</evidence>
<keyword evidence="5 9" id="KW-0479">Metal-binding</keyword>
<evidence type="ECO:0000256" key="9">
    <source>
        <dbReference type="PIRSR" id="PIRSR602401-1"/>
    </source>
</evidence>
<dbReference type="OrthoDB" id="1470350at2759"/>
<evidence type="ECO:0000256" key="2">
    <source>
        <dbReference type="ARBA" id="ARBA00005179"/>
    </source>
</evidence>
<dbReference type="GO" id="GO:0004497">
    <property type="term" value="F:monooxygenase activity"/>
    <property type="evidence" value="ECO:0007669"/>
    <property type="project" value="UniProtKB-KW"/>
</dbReference>
<evidence type="ECO:0000256" key="8">
    <source>
        <dbReference type="ARBA" id="ARBA00023033"/>
    </source>
</evidence>
<dbReference type="AlphaFoldDB" id="A0A0H2RWK9"/>
<dbReference type="STRING" id="27342.A0A0H2RWK9"/>
<keyword evidence="7 9" id="KW-0408">Iron</keyword>
<evidence type="ECO:0000256" key="6">
    <source>
        <dbReference type="ARBA" id="ARBA00023002"/>
    </source>
</evidence>
<organism evidence="11 12">
    <name type="scientific">Schizopora paradoxa</name>
    <dbReference type="NCBI Taxonomy" id="27342"/>
    <lineage>
        <taxon>Eukaryota</taxon>
        <taxon>Fungi</taxon>
        <taxon>Dikarya</taxon>
        <taxon>Basidiomycota</taxon>
        <taxon>Agaricomycotina</taxon>
        <taxon>Agaricomycetes</taxon>
        <taxon>Hymenochaetales</taxon>
        <taxon>Schizoporaceae</taxon>
        <taxon>Schizopora</taxon>
    </lineage>
</organism>
<dbReference type="SUPFAM" id="SSF48264">
    <property type="entry name" value="Cytochrome P450"/>
    <property type="match status" value="1"/>
</dbReference>
<dbReference type="InterPro" id="IPR017972">
    <property type="entry name" value="Cyt_P450_CS"/>
</dbReference>
<evidence type="ECO:0000256" key="3">
    <source>
        <dbReference type="ARBA" id="ARBA00010617"/>
    </source>
</evidence>
<dbReference type="InterPro" id="IPR001128">
    <property type="entry name" value="Cyt_P450"/>
</dbReference>
<reference evidence="11 12" key="1">
    <citation type="submission" date="2015-04" db="EMBL/GenBank/DDBJ databases">
        <title>Complete genome sequence of Schizopora paradoxa KUC8140, a cosmopolitan wood degrader in East Asia.</title>
        <authorList>
            <consortium name="DOE Joint Genome Institute"/>
            <person name="Min B."/>
            <person name="Park H."/>
            <person name="Jang Y."/>
            <person name="Kim J.-J."/>
            <person name="Kim K.H."/>
            <person name="Pangilinan J."/>
            <person name="Lipzen A."/>
            <person name="Riley R."/>
            <person name="Grigoriev I.V."/>
            <person name="Spatafora J.W."/>
            <person name="Choi I.-G."/>
        </authorList>
    </citation>
    <scope>NUCLEOTIDE SEQUENCE [LARGE SCALE GENOMIC DNA]</scope>
    <source>
        <strain evidence="11 12">KUC8140</strain>
    </source>
</reference>
<evidence type="ECO:0000313" key="11">
    <source>
        <dbReference type="EMBL" id="KLO13823.1"/>
    </source>
</evidence>
<keyword evidence="4 9" id="KW-0349">Heme</keyword>
<dbReference type="GO" id="GO:0020037">
    <property type="term" value="F:heme binding"/>
    <property type="evidence" value="ECO:0007669"/>
    <property type="project" value="InterPro"/>
</dbReference>
<evidence type="ECO:0000256" key="10">
    <source>
        <dbReference type="RuleBase" id="RU000461"/>
    </source>
</evidence>
<comment type="pathway">
    <text evidence="2">Secondary metabolite biosynthesis.</text>
</comment>
<keyword evidence="8 10" id="KW-0503">Monooxygenase</keyword>
<gene>
    <name evidence="11" type="ORF">SCHPADRAFT_827451</name>
</gene>
<keyword evidence="12" id="KW-1185">Reference proteome</keyword>
<dbReference type="Pfam" id="PF00067">
    <property type="entry name" value="p450"/>
    <property type="match status" value="1"/>
</dbReference>
<proteinExistence type="inferred from homology"/>
<dbReference type="PROSITE" id="PS00086">
    <property type="entry name" value="CYTOCHROME_P450"/>
    <property type="match status" value="1"/>
</dbReference>
<evidence type="ECO:0000256" key="5">
    <source>
        <dbReference type="ARBA" id="ARBA00022723"/>
    </source>
</evidence>
<dbReference type="PANTHER" id="PTHR24305:SF166">
    <property type="entry name" value="CYTOCHROME P450 12A4, MITOCHONDRIAL-RELATED"/>
    <property type="match status" value="1"/>
</dbReference>
<dbReference type="GO" id="GO:0005506">
    <property type="term" value="F:iron ion binding"/>
    <property type="evidence" value="ECO:0007669"/>
    <property type="project" value="InterPro"/>
</dbReference>
<feature type="binding site" description="axial binding residue" evidence="9">
    <location>
        <position position="473"/>
    </location>
    <ligand>
        <name>heme</name>
        <dbReference type="ChEBI" id="CHEBI:30413"/>
    </ligand>
    <ligandPart>
        <name>Fe</name>
        <dbReference type="ChEBI" id="CHEBI:18248"/>
    </ligandPart>
</feature>
<dbReference type="InterPro" id="IPR036396">
    <property type="entry name" value="Cyt_P450_sf"/>
</dbReference>
<evidence type="ECO:0000313" key="12">
    <source>
        <dbReference type="Proteomes" id="UP000053477"/>
    </source>
</evidence>
<protein>
    <submittedName>
        <fullName evidence="11">Cytochrome P450</fullName>
    </submittedName>
</protein>